<evidence type="ECO:0000313" key="2">
    <source>
        <dbReference type="Proteomes" id="UP000559860"/>
    </source>
</evidence>
<accession>A0A7W4IWM0</accession>
<dbReference type="InterPro" id="IPR009057">
    <property type="entry name" value="Homeodomain-like_sf"/>
</dbReference>
<gene>
    <name evidence="1" type="ORF">HLH36_17930</name>
</gene>
<dbReference type="Proteomes" id="UP000559860">
    <property type="component" value="Unassembled WGS sequence"/>
</dbReference>
<reference evidence="1 2" key="1">
    <citation type="submission" date="2020-04" db="EMBL/GenBank/DDBJ databases">
        <title>Description of novel Gluconacetobacter.</title>
        <authorList>
            <person name="Sombolestani A."/>
        </authorList>
    </citation>
    <scope>NUCLEOTIDE SEQUENCE [LARGE SCALE GENOMIC DNA]</scope>
    <source>
        <strain evidence="1 2">LMG 27801</strain>
    </source>
</reference>
<sequence length="70" mass="7690">MATPRAVAIDVSEAEAAELASRLRRRKVSRADAMRAEIVLLAAQGISNLAIAKRLGVTRVTVTTWRRRFA</sequence>
<dbReference type="EMBL" id="JABEQD010000019">
    <property type="protein sequence ID" value="MBB2170198.1"/>
    <property type="molecule type" value="Genomic_DNA"/>
</dbReference>
<name>A0A7W4IWM0_9PROT</name>
<dbReference type="RefSeq" id="WP_182987648.1">
    <property type="nucleotide sequence ID" value="NZ_JABEQD010000019.1"/>
</dbReference>
<dbReference type="InterPro" id="IPR036388">
    <property type="entry name" value="WH-like_DNA-bd_sf"/>
</dbReference>
<keyword evidence="2" id="KW-1185">Reference proteome</keyword>
<proteinExistence type="predicted"/>
<dbReference type="AlphaFoldDB" id="A0A7W4IWM0"/>
<dbReference type="Gene3D" id="1.10.10.10">
    <property type="entry name" value="Winged helix-like DNA-binding domain superfamily/Winged helix DNA-binding domain"/>
    <property type="match status" value="1"/>
</dbReference>
<evidence type="ECO:0000313" key="1">
    <source>
        <dbReference type="EMBL" id="MBB2170198.1"/>
    </source>
</evidence>
<dbReference type="Pfam" id="PF13384">
    <property type="entry name" value="HTH_23"/>
    <property type="match status" value="1"/>
</dbReference>
<organism evidence="1 2">
    <name type="scientific">Gluconacetobacter aggeris</name>
    <dbReference type="NCBI Taxonomy" id="1286186"/>
    <lineage>
        <taxon>Bacteria</taxon>
        <taxon>Pseudomonadati</taxon>
        <taxon>Pseudomonadota</taxon>
        <taxon>Alphaproteobacteria</taxon>
        <taxon>Acetobacterales</taxon>
        <taxon>Acetobacteraceae</taxon>
        <taxon>Gluconacetobacter</taxon>
    </lineage>
</organism>
<feature type="non-terminal residue" evidence="1">
    <location>
        <position position="70"/>
    </location>
</feature>
<protein>
    <submittedName>
        <fullName evidence="1">Helix-turn-helix domain-containing protein</fullName>
    </submittedName>
</protein>
<comment type="caution">
    <text evidence="1">The sequence shown here is derived from an EMBL/GenBank/DDBJ whole genome shotgun (WGS) entry which is preliminary data.</text>
</comment>
<dbReference type="SUPFAM" id="SSF46689">
    <property type="entry name" value="Homeodomain-like"/>
    <property type="match status" value="1"/>
</dbReference>